<evidence type="ECO:0000256" key="3">
    <source>
        <dbReference type="SAM" id="Phobius"/>
    </source>
</evidence>
<dbReference type="STRING" id="662367.SAMN05216167_11445"/>
<dbReference type="SUPFAM" id="SSF53474">
    <property type="entry name" value="alpha/beta-Hydrolases"/>
    <property type="match status" value="1"/>
</dbReference>
<protein>
    <submittedName>
        <fullName evidence="5">Dipeptidyl aminopeptidase/acylaminoacyl peptidase</fullName>
    </submittedName>
</protein>
<dbReference type="PANTHER" id="PTHR42776">
    <property type="entry name" value="SERINE PEPTIDASE S9 FAMILY MEMBER"/>
    <property type="match status" value="1"/>
</dbReference>
<dbReference type="PANTHER" id="PTHR42776:SF27">
    <property type="entry name" value="DIPEPTIDYL PEPTIDASE FAMILY MEMBER 6"/>
    <property type="match status" value="1"/>
</dbReference>
<dbReference type="GO" id="GO:0004252">
    <property type="term" value="F:serine-type endopeptidase activity"/>
    <property type="evidence" value="ECO:0007669"/>
    <property type="project" value="TreeGrafter"/>
</dbReference>
<keyword evidence="2" id="KW-0720">Serine protease</keyword>
<keyword evidence="5" id="KW-0645">Protease</keyword>
<accession>A0A1I2AQL4</accession>
<keyword evidence="3" id="KW-0472">Membrane</keyword>
<dbReference type="Proteomes" id="UP000198598">
    <property type="component" value="Unassembled WGS sequence"/>
</dbReference>
<evidence type="ECO:0000256" key="1">
    <source>
        <dbReference type="ARBA" id="ARBA00022801"/>
    </source>
</evidence>
<keyword evidence="6" id="KW-1185">Reference proteome</keyword>
<reference evidence="5 6" key="1">
    <citation type="submission" date="2016-10" db="EMBL/GenBank/DDBJ databases">
        <authorList>
            <person name="de Groot N.N."/>
        </authorList>
    </citation>
    <scope>NUCLEOTIDE SEQUENCE [LARGE SCALE GENOMIC DNA]</scope>
    <source>
        <strain evidence="5 6">DSM 26130</strain>
    </source>
</reference>
<feature type="transmembrane region" description="Helical" evidence="3">
    <location>
        <begin position="15"/>
        <end position="32"/>
    </location>
</feature>
<evidence type="ECO:0000256" key="2">
    <source>
        <dbReference type="ARBA" id="ARBA00022825"/>
    </source>
</evidence>
<dbReference type="SUPFAM" id="SSF82171">
    <property type="entry name" value="DPP6 N-terminal domain-like"/>
    <property type="match status" value="1"/>
</dbReference>
<dbReference type="Pfam" id="PF07676">
    <property type="entry name" value="PD40"/>
    <property type="match status" value="2"/>
</dbReference>
<keyword evidence="5" id="KW-0031">Aminopeptidase</keyword>
<dbReference type="GO" id="GO:0006508">
    <property type="term" value="P:proteolysis"/>
    <property type="evidence" value="ECO:0007669"/>
    <property type="project" value="InterPro"/>
</dbReference>
<dbReference type="InterPro" id="IPR001375">
    <property type="entry name" value="Peptidase_S9_cat"/>
</dbReference>
<dbReference type="InterPro" id="IPR011659">
    <property type="entry name" value="WD40"/>
</dbReference>
<dbReference type="GO" id="GO:0004177">
    <property type="term" value="F:aminopeptidase activity"/>
    <property type="evidence" value="ECO:0007669"/>
    <property type="project" value="UniProtKB-KW"/>
</dbReference>
<keyword evidence="1" id="KW-0378">Hydrolase</keyword>
<keyword evidence="3" id="KW-0812">Transmembrane</keyword>
<dbReference type="InterPro" id="IPR029058">
    <property type="entry name" value="AB_hydrolase_fold"/>
</dbReference>
<dbReference type="Pfam" id="PF00326">
    <property type="entry name" value="Peptidase_S9"/>
    <property type="match status" value="1"/>
</dbReference>
<organism evidence="5 6">
    <name type="scientific">Spirosoma endophyticum</name>
    <dbReference type="NCBI Taxonomy" id="662367"/>
    <lineage>
        <taxon>Bacteria</taxon>
        <taxon>Pseudomonadati</taxon>
        <taxon>Bacteroidota</taxon>
        <taxon>Cytophagia</taxon>
        <taxon>Cytophagales</taxon>
        <taxon>Cytophagaceae</taxon>
        <taxon>Spirosoma</taxon>
    </lineage>
</organism>
<evidence type="ECO:0000313" key="6">
    <source>
        <dbReference type="Proteomes" id="UP000198598"/>
    </source>
</evidence>
<proteinExistence type="predicted"/>
<feature type="domain" description="Peptidase S9 prolyl oligopeptidase catalytic" evidence="4">
    <location>
        <begin position="487"/>
        <end position="684"/>
    </location>
</feature>
<evidence type="ECO:0000259" key="4">
    <source>
        <dbReference type="Pfam" id="PF00326"/>
    </source>
</evidence>
<keyword evidence="3" id="KW-1133">Transmembrane helix</keyword>
<dbReference type="Gene3D" id="2.120.10.30">
    <property type="entry name" value="TolB, C-terminal domain"/>
    <property type="match status" value="2"/>
</dbReference>
<dbReference type="Gene3D" id="3.40.50.1820">
    <property type="entry name" value="alpha/beta hydrolase"/>
    <property type="match status" value="1"/>
</dbReference>
<evidence type="ECO:0000313" key="5">
    <source>
        <dbReference type="EMBL" id="SFE45858.1"/>
    </source>
</evidence>
<sequence>MRDLNPFPFNPTESFIVYVLTCYGVFNSFTFLMKPIYILFWLACFMNANGALAQAPTIDQSIAMKSVSNPQLSPDGKWVAYTVTKTNWDENTFDTDIWLANVTTGDKFQLTNSKKSNSSPAWSPDGKWLAFLSTRDEKSQLYMISPSGGEARPLTKFETGVTAFEWSPTGKQLIFSATVPDGKIDKDRKEKYSDYEVVRDDYKMVHLYLLDSLTNEKPAKPKPLTKGSDFSVGSFAVSPDGLTIAFDAAKNPDLVNGNTADLYVLTLKDTTTKKIVSLKGPDQNPVWSPDGQQIAFTTTNESDYYFYANRQIASVPASGGTPKVLTTIFDENANLLEWTADGILFSGYQKTTAHLFRLNPGSLKTDRLTKPDNLIANQFSFSRDGRQMAFVAAMRNQYAEIQTSSVQTFVPKTLTDMGTQLAPFKTATREVVSWKSSDGNVIEGILIKPANFDPARKYPLLVVIHGGPTGIDLPSVIADRYYPVEQFTSKGALVLRPNYRGSAGYGSKFRALNVKNLGLGDYDDVISGVDYLIGRGLVDKDKVGAMGWSQGGYISAFITTYSTRFKATSVGAGISNWATYYQNTDITPFTRQYLQGTPWDNAEIYQKTSPISYINRAKTPTLIQHGELDKRVPIANAYELRLALEDKGVPVKMVVYKGFGHGITKPKSMRQVMEENYRWFSKYIWGESL</sequence>
<feature type="transmembrane region" description="Helical" evidence="3">
    <location>
        <begin position="39"/>
        <end position="58"/>
    </location>
</feature>
<dbReference type="InterPro" id="IPR011042">
    <property type="entry name" value="6-blade_b-propeller_TolB-like"/>
</dbReference>
<dbReference type="EMBL" id="FOLQ01000014">
    <property type="protein sequence ID" value="SFE45858.1"/>
    <property type="molecule type" value="Genomic_DNA"/>
</dbReference>
<dbReference type="AlphaFoldDB" id="A0A1I2AQL4"/>
<gene>
    <name evidence="5" type="ORF">SAMN05216167_11445</name>
</gene>
<name>A0A1I2AQL4_9BACT</name>